<dbReference type="Pfam" id="PF00168">
    <property type="entry name" value="C2"/>
    <property type="match status" value="1"/>
</dbReference>
<dbReference type="PROSITE" id="PS50004">
    <property type="entry name" value="C2"/>
    <property type="match status" value="1"/>
</dbReference>
<gene>
    <name evidence="2" type="primary">SRC2_1</name>
    <name evidence="2" type="ORF">Zm00014a_040894</name>
</gene>
<feature type="domain" description="C2" evidence="1">
    <location>
        <begin position="1"/>
        <end position="117"/>
    </location>
</feature>
<evidence type="ECO:0000313" key="2">
    <source>
        <dbReference type="EMBL" id="PWZ33676.1"/>
    </source>
</evidence>
<dbReference type="EMBL" id="NCVQ01000004">
    <property type="protein sequence ID" value="PWZ33676.1"/>
    <property type="molecule type" value="Genomic_DNA"/>
</dbReference>
<dbReference type="InterPro" id="IPR000008">
    <property type="entry name" value="C2_dom"/>
</dbReference>
<dbReference type="InterPro" id="IPR044750">
    <property type="entry name" value="C2_SRC2/BAP"/>
</dbReference>
<dbReference type="SUPFAM" id="SSF49562">
    <property type="entry name" value="C2 domain (Calcium/lipid-binding domain, CaLB)"/>
    <property type="match status" value="1"/>
</dbReference>
<dbReference type="CDD" id="cd04051">
    <property type="entry name" value="C2_SRC2_like"/>
    <property type="match status" value="1"/>
</dbReference>
<dbReference type="Gene3D" id="2.60.40.150">
    <property type="entry name" value="C2 domain"/>
    <property type="match status" value="1"/>
</dbReference>
<organism evidence="2">
    <name type="scientific">Zea mays</name>
    <name type="common">Maize</name>
    <dbReference type="NCBI Taxonomy" id="4577"/>
    <lineage>
        <taxon>Eukaryota</taxon>
        <taxon>Viridiplantae</taxon>
        <taxon>Streptophyta</taxon>
        <taxon>Embryophyta</taxon>
        <taxon>Tracheophyta</taxon>
        <taxon>Spermatophyta</taxon>
        <taxon>Magnoliopsida</taxon>
        <taxon>Liliopsida</taxon>
        <taxon>Poales</taxon>
        <taxon>Poaceae</taxon>
        <taxon>PACMAD clade</taxon>
        <taxon>Panicoideae</taxon>
        <taxon>Andropogonodae</taxon>
        <taxon>Andropogoneae</taxon>
        <taxon>Tripsacinae</taxon>
        <taxon>Zea</taxon>
    </lineage>
</organism>
<accession>A0A8J8Y9Q1</accession>
<dbReference type="SMART" id="SM00239">
    <property type="entry name" value="C2"/>
    <property type="match status" value="1"/>
</dbReference>
<dbReference type="AlphaFoldDB" id="A0A8J8Y9Q1"/>
<evidence type="ECO:0000259" key="1">
    <source>
        <dbReference type="PROSITE" id="PS50004"/>
    </source>
</evidence>
<proteinExistence type="predicted"/>
<reference evidence="2" key="1">
    <citation type="journal article" date="2018" name="Nat. Genet.">
        <title>Extensive intraspecific gene order and gene structural variations between Mo17 and other maize genomes.</title>
        <authorList>
            <person name="Sun S."/>
            <person name="Zhou Y."/>
            <person name="Chen J."/>
            <person name="Shi J."/>
            <person name="Zhao H."/>
            <person name="Zhao H."/>
            <person name="Song W."/>
            <person name="Zhang M."/>
            <person name="Cui Y."/>
            <person name="Dong X."/>
            <person name="Liu H."/>
            <person name="Ma X."/>
            <person name="Jiao Y."/>
            <person name="Wang B."/>
            <person name="Wei X."/>
            <person name="Stein J.C."/>
            <person name="Glaubitz J.C."/>
            <person name="Lu F."/>
            <person name="Yu G."/>
            <person name="Liang C."/>
            <person name="Fengler K."/>
            <person name="Li B."/>
            <person name="Rafalski A."/>
            <person name="Schnable P.S."/>
            <person name="Ware D.H."/>
            <person name="Buckler E.S."/>
            <person name="Lai J."/>
        </authorList>
    </citation>
    <scope>NUCLEOTIDE SEQUENCE [LARGE SCALE GENOMIC DNA]</scope>
    <source>
        <tissue evidence="2">Seedling</tissue>
    </source>
</reference>
<dbReference type="SMR" id="A0A8J8Y9Q1"/>
<dbReference type="KEGG" id="zma:100273948"/>
<dbReference type="GO" id="GO:0006952">
    <property type="term" value="P:defense response"/>
    <property type="evidence" value="ECO:0007669"/>
    <property type="project" value="InterPro"/>
</dbReference>
<comment type="caution">
    <text evidence="2">The sequence shown here is derived from an EMBL/GenBank/DDBJ whole genome shotgun (WGS) entry which is preliminary data.</text>
</comment>
<dbReference type="PANTHER" id="PTHR32246:SF67">
    <property type="entry name" value="OS01G0369500 PROTEIN"/>
    <property type="match status" value="1"/>
</dbReference>
<sequence length="285" mass="30675">MAMAYRVLEVTLVSANDLKKVSLFSRTRIYAVASISGFDLRIPSHSTQADHSNGCNPCWNAVVHFPIPAAADTRGLALHVRLRAQRLYLGDRDIGEVFVPIDDLLAGADKGGDPRPVSYQVRRPHSGRAHGVLYFCYKFTEVPAVSCVSEPESKQVQYAKKYVQDSKNTTDKTMVPPTVYPPPQAMASAYPPQQYCSPYAAYPRQPYGYPAPPPYGYNAASPQPAMYNYAAQPVAAPARHGGGMGMGLGLGLLGGAVGGMMLGEAIGDYETDAAYDAGFNDALAF</sequence>
<dbReference type="Proteomes" id="UP000251960">
    <property type="component" value="Chromosome 3"/>
</dbReference>
<dbReference type="OMA" id="HGVLYFC"/>
<dbReference type="HOGENOM" id="CLU_049673_2_0_1"/>
<protein>
    <submittedName>
        <fullName evidence="2">Protein SRC2</fullName>
    </submittedName>
</protein>
<dbReference type="OrthoDB" id="884464at2759"/>
<name>A0A8J8Y9Q1_MAIZE</name>
<dbReference type="InterPro" id="IPR035892">
    <property type="entry name" value="C2_domain_sf"/>
</dbReference>
<dbReference type="PANTHER" id="PTHR32246">
    <property type="entry name" value="INGRESSION PROTEIN FIC1"/>
    <property type="match status" value="1"/>
</dbReference>